<feature type="compositionally biased region" description="Polar residues" evidence="1">
    <location>
        <begin position="56"/>
        <end position="77"/>
    </location>
</feature>
<feature type="compositionally biased region" description="Basic residues" evidence="1">
    <location>
        <begin position="37"/>
        <end position="55"/>
    </location>
</feature>
<evidence type="ECO:0000313" key="3">
    <source>
        <dbReference type="Proteomes" id="UP000777438"/>
    </source>
</evidence>
<protein>
    <submittedName>
        <fullName evidence="2">Uncharacterized protein</fullName>
    </submittedName>
</protein>
<dbReference type="PANTHER" id="PTHR38116">
    <property type="entry name" value="CHROMOSOME 7, WHOLE GENOME SHOTGUN SEQUENCE"/>
    <property type="match status" value="1"/>
</dbReference>
<dbReference type="Proteomes" id="UP000777438">
    <property type="component" value="Unassembled WGS sequence"/>
</dbReference>
<dbReference type="Pfam" id="PF11905">
    <property type="entry name" value="DUF3425"/>
    <property type="match status" value="1"/>
</dbReference>
<dbReference type="OrthoDB" id="2245989at2759"/>
<accession>A0A9P9AKG9</accession>
<organism evidence="2 3">
    <name type="scientific">Thelonectria olida</name>
    <dbReference type="NCBI Taxonomy" id="1576542"/>
    <lineage>
        <taxon>Eukaryota</taxon>
        <taxon>Fungi</taxon>
        <taxon>Dikarya</taxon>
        <taxon>Ascomycota</taxon>
        <taxon>Pezizomycotina</taxon>
        <taxon>Sordariomycetes</taxon>
        <taxon>Hypocreomycetidae</taxon>
        <taxon>Hypocreales</taxon>
        <taxon>Nectriaceae</taxon>
        <taxon>Thelonectria</taxon>
    </lineage>
</organism>
<comment type="caution">
    <text evidence="2">The sequence shown here is derived from an EMBL/GenBank/DDBJ whole genome shotgun (WGS) entry which is preliminary data.</text>
</comment>
<sequence>MDQADQGQPLILLRPMSQWADIRDDGDDWTGITNTAQRRKLQNRLNQRARRRRKMQSTVSSSNENGSGVPCSETSPSPDALIKKHSESSKGRCVPPIKPFCLLGRKEKQALVRQFAERAYADYLGGTHCLSNLPTILTVNAFYALSRNAAALGVSTEWLTYDAISPFCREGPGLGRFAVEATATFPNGRPESLHPTELQVAVPHHPWIDLFPIPRLRDNLLSAISTQDPLDEDELCFDMLEISDGEATEKAALIVWGDPWDPKGWEVSVPFLRKWGSLLQGCYEMLEATNYWREKRGERRIFFAV</sequence>
<evidence type="ECO:0000256" key="1">
    <source>
        <dbReference type="SAM" id="MobiDB-lite"/>
    </source>
</evidence>
<dbReference type="PANTHER" id="PTHR38116:SF1">
    <property type="entry name" value="BZIP DOMAIN-CONTAINING PROTEIN"/>
    <property type="match status" value="1"/>
</dbReference>
<gene>
    <name evidence="2" type="ORF">B0T10DRAFT_489750</name>
</gene>
<reference evidence="2 3" key="1">
    <citation type="journal article" date="2021" name="Nat. Commun.">
        <title>Genetic determinants of endophytism in the Arabidopsis root mycobiome.</title>
        <authorList>
            <person name="Mesny F."/>
            <person name="Miyauchi S."/>
            <person name="Thiergart T."/>
            <person name="Pickel B."/>
            <person name="Atanasova L."/>
            <person name="Karlsson M."/>
            <person name="Huettel B."/>
            <person name="Barry K.W."/>
            <person name="Haridas S."/>
            <person name="Chen C."/>
            <person name="Bauer D."/>
            <person name="Andreopoulos W."/>
            <person name="Pangilinan J."/>
            <person name="LaButti K."/>
            <person name="Riley R."/>
            <person name="Lipzen A."/>
            <person name="Clum A."/>
            <person name="Drula E."/>
            <person name="Henrissat B."/>
            <person name="Kohler A."/>
            <person name="Grigoriev I.V."/>
            <person name="Martin F.M."/>
            <person name="Hacquard S."/>
        </authorList>
    </citation>
    <scope>NUCLEOTIDE SEQUENCE [LARGE SCALE GENOMIC DNA]</scope>
    <source>
        <strain evidence="2 3">MPI-CAGE-CH-0241</strain>
    </source>
</reference>
<keyword evidence="3" id="KW-1185">Reference proteome</keyword>
<proteinExistence type="predicted"/>
<dbReference type="InterPro" id="IPR021833">
    <property type="entry name" value="DUF3425"/>
</dbReference>
<feature type="compositionally biased region" description="Basic and acidic residues" evidence="1">
    <location>
        <begin position="81"/>
        <end position="90"/>
    </location>
</feature>
<evidence type="ECO:0000313" key="2">
    <source>
        <dbReference type="EMBL" id="KAH6887393.1"/>
    </source>
</evidence>
<dbReference type="AlphaFoldDB" id="A0A9P9AKG9"/>
<name>A0A9P9AKG9_9HYPO</name>
<feature type="region of interest" description="Disordered" evidence="1">
    <location>
        <begin position="30"/>
        <end position="91"/>
    </location>
</feature>
<dbReference type="EMBL" id="JAGPYM010000014">
    <property type="protein sequence ID" value="KAH6887393.1"/>
    <property type="molecule type" value="Genomic_DNA"/>
</dbReference>